<keyword evidence="3" id="KW-1185">Reference proteome</keyword>
<proteinExistence type="predicted"/>
<name>A0A843VLH5_COLES</name>
<gene>
    <name evidence="2" type="ORF">Taro_032498</name>
</gene>
<feature type="compositionally biased region" description="Low complexity" evidence="1">
    <location>
        <begin position="16"/>
        <end position="33"/>
    </location>
</feature>
<dbReference type="AlphaFoldDB" id="A0A843VLH5"/>
<protein>
    <submittedName>
        <fullName evidence="2">Uncharacterized protein</fullName>
    </submittedName>
</protein>
<feature type="compositionally biased region" description="Polar residues" evidence="1">
    <location>
        <begin position="149"/>
        <end position="158"/>
    </location>
</feature>
<dbReference type="Proteomes" id="UP000652761">
    <property type="component" value="Unassembled WGS sequence"/>
</dbReference>
<evidence type="ECO:0000313" key="2">
    <source>
        <dbReference type="EMBL" id="MQL99772.1"/>
    </source>
</evidence>
<organism evidence="2 3">
    <name type="scientific">Colocasia esculenta</name>
    <name type="common">Wild taro</name>
    <name type="synonym">Arum esculentum</name>
    <dbReference type="NCBI Taxonomy" id="4460"/>
    <lineage>
        <taxon>Eukaryota</taxon>
        <taxon>Viridiplantae</taxon>
        <taxon>Streptophyta</taxon>
        <taxon>Embryophyta</taxon>
        <taxon>Tracheophyta</taxon>
        <taxon>Spermatophyta</taxon>
        <taxon>Magnoliopsida</taxon>
        <taxon>Liliopsida</taxon>
        <taxon>Araceae</taxon>
        <taxon>Aroideae</taxon>
        <taxon>Colocasieae</taxon>
        <taxon>Colocasia</taxon>
    </lineage>
</organism>
<comment type="caution">
    <text evidence="2">The sequence shown here is derived from an EMBL/GenBank/DDBJ whole genome shotgun (WGS) entry which is preliminary data.</text>
</comment>
<sequence length="158" mass="17081">MDRSGLSLQPFHIPTSCRQPRSQGSRSRPCPSRGCKEGRLSAITSMCDNATDSPATAQAEENIFAAQCSIALDAGQLQGAEVEPAAKNSLLVTNNSSAWVDPVRNLSQFDYDLTFPDNSIRKMRRMKIMRHLGLTAPVGSPFTRPPGRRSSTSKASSA</sequence>
<evidence type="ECO:0000256" key="1">
    <source>
        <dbReference type="SAM" id="MobiDB-lite"/>
    </source>
</evidence>
<dbReference type="EMBL" id="NMUH01002406">
    <property type="protein sequence ID" value="MQL99772.1"/>
    <property type="molecule type" value="Genomic_DNA"/>
</dbReference>
<reference evidence="2" key="1">
    <citation type="submission" date="2017-07" db="EMBL/GenBank/DDBJ databases">
        <title>Taro Niue Genome Assembly and Annotation.</title>
        <authorList>
            <person name="Atibalentja N."/>
            <person name="Keating K."/>
            <person name="Fields C.J."/>
        </authorList>
    </citation>
    <scope>NUCLEOTIDE SEQUENCE</scope>
    <source>
        <strain evidence="2">Niue_2</strain>
        <tissue evidence="2">Leaf</tissue>
    </source>
</reference>
<feature type="region of interest" description="Disordered" evidence="1">
    <location>
        <begin position="1"/>
        <end position="34"/>
    </location>
</feature>
<evidence type="ECO:0000313" key="3">
    <source>
        <dbReference type="Proteomes" id="UP000652761"/>
    </source>
</evidence>
<accession>A0A843VLH5</accession>
<feature type="region of interest" description="Disordered" evidence="1">
    <location>
        <begin position="137"/>
        <end position="158"/>
    </location>
</feature>